<protein>
    <submittedName>
        <fullName evidence="1">Uncharacterized protein</fullName>
    </submittedName>
</protein>
<organism evidence="1 2">
    <name type="scientific">Protea cynaroides</name>
    <dbReference type="NCBI Taxonomy" id="273540"/>
    <lineage>
        <taxon>Eukaryota</taxon>
        <taxon>Viridiplantae</taxon>
        <taxon>Streptophyta</taxon>
        <taxon>Embryophyta</taxon>
        <taxon>Tracheophyta</taxon>
        <taxon>Spermatophyta</taxon>
        <taxon>Magnoliopsida</taxon>
        <taxon>Proteales</taxon>
        <taxon>Proteaceae</taxon>
        <taxon>Protea</taxon>
    </lineage>
</organism>
<proteinExistence type="predicted"/>
<dbReference type="EMBL" id="JAMYWD010000010">
    <property type="protein sequence ID" value="KAJ4959051.1"/>
    <property type="molecule type" value="Genomic_DNA"/>
</dbReference>
<dbReference type="AlphaFoldDB" id="A0A9Q0H5L8"/>
<gene>
    <name evidence="1" type="ORF">NE237_026162</name>
</gene>
<keyword evidence="2" id="KW-1185">Reference proteome</keyword>
<comment type="caution">
    <text evidence="1">The sequence shown here is derived from an EMBL/GenBank/DDBJ whole genome shotgun (WGS) entry which is preliminary data.</text>
</comment>
<evidence type="ECO:0000313" key="1">
    <source>
        <dbReference type="EMBL" id="KAJ4959051.1"/>
    </source>
</evidence>
<accession>A0A9Q0H5L8</accession>
<reference evidence="1" key="1">
    <citation type="journal article" date="2023" name="Plant J.">
        <title>The genome of the king protea, Protea cynaroides.</title>
        <authorList>
            <person name="Chang J."/>
            <person name="Duong T.A."/>
            <person name="Schoeman C."/>
            <person name="Ma X."/>
            <person name="Roodt D."/>
            <person name="Barker N."/>
            <person name="Li Z."/>
            <person name="Van de Peer Y."/>
            <person name="Mizrachi E."/>
        </authorList>
    </citation>
    <scope>NUCLEOTIDE SEQUENCE</scope>
    <source>
        <tissue evidence="1">Young leaves</tissue>
    </source>
</reference>
<sequence length="124" mass="13124">MLGVELPAMDSIGGNDGGGIDGDRLSHVVTGGGLRSVGTGRNLRFPSREPRIFTTGIDAGQEPVRHTNEITVLGVPSVTVYNGDQTSSGIDDLEDFAPTMELKRLPPTVPGYDYTDDIPSDPLL</sequence>
<name>A0A9Q0H5L8_9MAGN</name>
<evidence type="ECO:0000313" key="2">
    <source>
        <dbReference type="Proteomes" id="UP001141806"/>
    </source>
</evidence>
<dbReference type="Proteomes" id="UP001141806">
    <property type="component" value="Unassembled WGS sequence"/>
</dbReference>